<organism evidence="2 3">
    <name type="scientific">Terriglobus aquaticus</name>
    <dbReference type="NCBI Taxonomy" id="940139"/>
    <lineage>
        <taxon>Bacteria</taxon>
        <taxon>Pseudomonadati</taxon>
        <taxon>Acidobacteriota</taxon>
        <taxon>Terriglobia</taxon>
        <taxon>Terriglobales</taxon>
        <taxon>Acidobacteriaceae</taxon>
        <taxon>Terriglobus</taxon>
    </lineage>
</organism>
<feature type="transmembrane region" description="Helical" evidence="1">
    <location>
        <begin position="83"/>
        <end position="104"/>
    </location>
</feature>
<evidence type="ECO:0000313" key="3">
    <source>
        <dbReference type="Proteomes" id="UP001634747"/>
    </source>
</evidence>
<comment type="caution">
    <text evidence="2">The sequence shown here is derived from an EMBL/GenBank/DDBJ whole genome shotgun (WGS) entry which is preliminary data.</text>
</comment>
<dbReference type="Proteomes" id="UP001634747">
    <property type="component" value="Unassembled WGS sequence"/>
</dbReference>
<protein>
    <submittedName>
        <fullName evidence="2">Uncharacterized protein</fullName>
    </submittedName>
</protein>
<evidence type="ECO:0000256" key="1">
    <source>
        <dbReference type="SAM" id="Phobius"/>
    </source>
</evidence>
<accession>A0ABW9KFF4</accession>
<dbReference type="RefSeq" id="WP_263414038.1">
    <property type="nucleotide sequence ID" value="NZ_BAABBH010000001.1"/>
</dbReference>
<evidence type="ECO:0000313" key="2">
    <source>
        <dbReference type="EMBL" id="MFN2974397.1"/>
    </source>
</evidence>
<keyword evidence="1" id="KW-0472">Membrane</keyword>
<keyword evidence="1" id="KW-1133">Transmembrane helix</keyword>
<sequence length="237" mass="25790">MNRTLERAALLLGVLVLLASLQFCAALAGAAAALVGALLLSAGATWLWLRFDLPSGAVWVPPLVIALLCEAVAAVLDLSLRPSFFGLFAFLPAALGSGITVFLLRRSQARCGLCNRSLSSAALVFACPRCSMHVCDETCWSFEHQRCQLCLDQRVPLLPVEESWWMRVAGPRSRHDRCQVCRGAADQVDLRLCPHCRRAQCRDCWDFTNGECQRCRTALPELPASLAHTVASPVGAD</sequence>
<gene>
    <name evidence="2" type="ORF">ACK2TP_01345</name>
</gene>
<feature type="transmembrane region" description="Helical" evidence="1">
    <location>
        <begin position="56"/>
        <end position="76"/>
    </location>
</feature>
<keyword evidence="3" id="KW-1185">Reference proteome</keyword>
<name>A0ABW9KFF4_9BACT</name>
<keyword evidence="1" id="KW-0812">Transmembrane</keyword>
<reference evidence="2 3" key="1">
    <citation type="submission" date="2024-12" db="EMBL/GenBank/DDBJ databases">
        <authorList>
            <person name="Lee Y."/>
        </authorList>
    </citation>
    <scope>NUCLEOTIDE SEQUENCE [LARGE SCALE GENOMIC DNA]</scope>
    <source>
        <strain evidence="2 3">03SUJ4</strain>
    </source>
</reference>
<dbReference type="EMBL" id="JBJYXY010000001">
    <property type="protein sequence ID" value="MFN2974397.1"/>
    <property type="molecule type" value="Genomic_DNA"/>
</dbReference>
<proteinExistence type="predicted"/>